<evidence type="ECO:0000313" key="3">
    <source>
        <dbReference type="EMBL" id="MFL0266625.1"/>
    </source>
</evidence>
<dbReference type="PROSITE" id="PS51257">
    <property type="entry name" value="PROKAR_LIPOPROTEIN"/>
    <property type="match status" value="1"/>
</dbReference>
<feature type="domain" description="DUF3887" evidence="2">
    <location>
        <begin position="47"/>
        <end position="137"/>
    </location>
</feature>
<dbReference type="EMBL" id="JBJHZY010000001">
    <property type="protein sequence ID" value="MFL0266625.1"/>
    <property type="molecule type" value="Genomic_DNA"/>
</dbReference>
<organism evidence="3 4">
    <name type="scientific">Candidatus Clostridium radicumherbarum</name>
    <dbReference type="NCBI Taxonomy" id="3381662"/>
    <lineage>
        <taxon>Bacteria</taxon>
        <taxon>Bacillati</taxon>
        <taxon>Bacillota</taxon>
        <taxon>Clostridia</taxon>
        <taxon>Eubacteriales</taxon>
        <taxon>Clostridiaceae</taxon>
        <taxon>Clostridium</taxon>
    </lineage>
</organism>
<dbReference type="Pfam" id="PF13026">
    <property type="entry name" value="DUF3887"/>
    <property type="match status" value="1"/>
</dbReference>
<evidence type="ECO:0000259" key="2">
    <source>
        <dbReference type="Pfam" id="PF13026"/>
    </source>
</evidence>
<feature type="chain" id="PRO_5046756361" evidence="1">
    <location>
        <begin position="17"/>
        <end position="147"/>
    </location>
</feature>
<proteinExistence type="predicted"/>
<dbReference type="RefSeq" id="WP_406763255.1">
    <property type="nucleotide sequence ID" value="NZ_JBJHZY010000001.1"/>
</dbReference>
<feature type="signal peptide" evidence="1">
    <location>
        <begin position="1"/>
        <end position="16"/>
    </location>
</feature>
<reference evidence="3 4" key="1">
    <citation type="submission" date="2024-11" db="EMBL/GenBank/DDBJ databases">
        <authorList>
            <person name="Heng Y.C."/>
            <person name="Lim A.C.H."/>
            <person name="Lee J.K.Y."/>
            <person name="Kittelmann S."/>
        </authorList>
    </citation>
    <scope>NUCLEOTIDE SEQUENCE [LARGE SCALE GENOMIC DNA]</scope>
    <source>
        <strain evidence="3 4">WILCCON 0202</strain>
    </source>
</reference>
<sequence>MKCIRAFFLISLIIVAAILSGCGNNINTTEVRDYSDSILENILISGNKDNYADYSKDFSDNMKNAISEDLFNKNNALIKDKIGEYVSKDFIKINTKKEKGINYIIVIYNAKYSKEPQGALVSITFKEKDENHKVEGLFMTSPKLAGK</sequence>
<name>A0ABW8TLS1_9CLOT</name>
<keyword evidence="4" id="KW-1185">Reference proteome</keyword>
<protein>
    <submittedName>
        <fullName evidence="3">DUF3887 domain-containing protein</fullName>
    </submittedName>
</protein>
<evidence type="ECO:0000256" key="1">
    <source>
        <dbReference type="SAM" id="SignalP"/>
    </source>
</evidence>
<comment type="caution">
    <text evidence="3">The sequence shown here is derived from an EMBL/GenBank/DDBJ whole genome shotgun (WGS) entry which is preliminary data.</text>
</comment>
<keyword evidence="1" id="KW-0732">Signal</keyword>
<dbReference type="Gene3D" id="3.10.450.590">
    <property type="match status" value="1"/>
</dbReference>
<accession>A0ABW8TLS1</accession>
<dbReference type="Proteomes" id="UP001623661">
    <property type="component" value="Unassembled WGS sequence"/>
</dbReference>
<evidence type="ECO:0000313" key="4">
    <source>
        <dbReference type="Proteomes" id="UP001623661"/>
    </source>
</evidence>
<dbReference type="InterPro" id="IPR024981">
    <property type="entry name" value="DUF3887"/>
</dbReference>
<gene>
    <name evidence="3" type="ORF">ACJDUH_00830</name>
</gene>